<dbReference type="InterPro" id="IPR015915">
    <property type="entry name" value="Kelch-typ_b-propeller"/>
</dbReference>
<proteinExistence type="predicted"/>
<dbReference type="AlphaFoldDB" id="A0A8S3Z384"/>
<reference evidence="1" key="1">
    <citation type="submission" date="2021-04" db="EMBL/GenBank/DDBJ databases">
        <authorList>
            <consortium name="Molecular Ecology Group"/>
        </authorList>
    </citation>
    <scope>NUCLEOTIDE SEQUENCE</scope>
</reference>
<dbReference type="Proteomes" id="UP000678393">
    <property type="component" value="Unassembled WGS sequence"/>
</dbReference>
<dbReference type="Gene3D" id="2.120.10.80">
    <property type="entry name" value="Kelch-type beta propeller"/>
    <property type="match status" value="1"/>
</dbReference>
<comment type="caution">
    <text evidence="1">The sequence shown here is derived from an EMBL/GenBank/DDBJ whole genome shotgun (WGS) entry which is preliminary data.</text>
</comment>
<sequence length="434" mass="49486">MTVITRRVKAHYQEIAKQSVRIVILPLKENLINNHQQPQSEGTLSENCDEVNKQQDMLLEDDKGSAHEQLTKSYSRAEYLTDLLKMTRVCLLSGKCLMKTMNKANVRTSKAAQAILQNALEYILRKDSLHVFCPASAVHRPISHLENVIVAVTTDNSTNVLVCRRQRRWYGLGNRFREWIYCPLITCFNNDVYLRAQNKSIHVYETSRNTWRAILDSPDQENTCLLTIGHFLYAVRPTSECYSLEIINILDPRQWVKVSSLPSDLGSIDCSAVIGDNILFFGSIAGKSEAQVFVFDTTTFRCVPLNGIRPLSSSKVFSVMEETALCCNRMELFIEYKLVLMNLSCKSFMKLCFGILTEILKVHFWSMMNSGYLDQVSQQMTLMPAGSCLFLVSLNVSRTLFAATGIQTICTLSCPQSICQRKVLHFRRHLVYWV</sequence>
<dbReference type="SUPFAM" id="SSF50965">
    <property type="entry name" value="Galactose oxidase, central domain"/>
    <property type="match status" value="1"/>
</dbReference>
<evidence type="ECO:0000313" key="1">
    <source>
        <dbReference type="EMBL" id="CAG5123904.1"/>
    </source>
</evidence>
<evidence type="ECO:0000313" key="2">
    <source>
        <dbReference type="Proteomes" id="UP000678393"/>
    </source>
</evidence>
<dbReference type="EMBL" id="CAJHNH020001650">
    <property type="protein sequence ID" value="CAG5123904.1"/>
    <property type="molecule type" value="Genomic_DNA"/>
</dbReference>
<keyword evidence="2" id="KW-1185">Reference proteome</keyword>
<accession>A0A8S3Z384</accession>
<protein>
    <submittedName>
        <fullName evidence="1">Uncharacterized protein</fullName>
    </submittedName>
</protein>
<organism evidence="1 2">
    <name type="scientific">Candidula unifasciata</name>
    <dbReference type="NCBI Taxonomy" id="100452"/>
    <lineage>
        <taxon>Eukaryota</taxon>
        <taxon>Metazoa</taxon>
        <taxon>Spiralia</taxon>
        <taxon>Lophotrochozoa</taxon>
        <taxon>Mollusca</taxon>
        <taxon>Gastropoda</taxon>
        <taxon>Heterobranchia</taxon>
        <taxon>Euthyneura</taxon>
        <taxon>Panpulmonata</taxon>
        <taxon>Eupulmonata</taxon>
        <taxon>Stylommatophora</taxon>
        <taxon>Helicina</taxon>
        <taxon>Helicoidea</taxon>
        <taxon>Geomitridae</taxon>
        <taxon>Candidula</taxon>
    </lineage>
</organism>
<gene>
    <name evidence="1" type="ORF">CUNI_LOCUS9462</name>
</gene>
<name>A0A8S3Z384_9EUPU</name>
<dbReference type="InterPro" id="IPR011043">
    <property type="entry name" value="Gal_Oxase/kelch_b-propeller"/>
</dbReference>